<feature type="compositionally biased region" description="Low complexity" evidence="1">
    <location>
        <begin position="87"/>
        <end position="99"/>
    </location>
</feature>
<feature type="domain" description="Thiaminase-2/PQQC" evidence="3">
    <location>
        <begin position="736"/>
        <end position="939"/>
    </location>
</feature>
<dbReference type="GO" id="GO:0008902">
    <property type="term" value="F:hydroxymethylpyrimidine kinase activity"/>
    <property type="evidence" value="ECO:0007669"/>
    <property type="project" value="TreeGrafter"/>
</dbReference>
<feature type="domain" description="Pyridoxamine kinase/Phosphomethylpyrimidine kinase" evidence="4">
    <location>
        <begin position="401"/>
        <end position="586"/>
    </location>
</feature>
<dbReference type="InterPro" id="IPR016084">
    <property type="entry name" value="Haem_Oase-like_multi-hlx"/>
</dbReference>
<dbReference type="GO" id="GO:0008972">
    <property type="term" value="F:phosphomethylpyrimidine kinase activity"/>
    <property type="evidence" value="ECO:0007669"/>
    <property type="project" value="InterPro"/>
</dbReference>
<dbReference type="AlphaFoldDB" id="A0A8H2XWD6"/>
<feature type="domain" description="Impact N-terminal" evidence="2">
    <location>
        <begin position="154"/>
        <end position="268"/>
    </location>
</feature>
<dbReference type="GO" id="GO:0009228">
    <property type="term" value="P:thiamine biosynthetic process"/>
    <property type="evidence" value="ECO:0007669"/>
    <property type="project" value="InterPro"/>
</dbReference>
<comment type="caution">
    <text evidence="5">The sequence shown here is derived from an EMBL/GenBank/DDBJ whole genome shotgun (WGS) entry which is preliminary data.</text>
</comment>
<evidence type="ECO:0000259" key="4">
    <source>
        <dbReference type="Pfam" id="PF08543"/>
    </source>
</evidence>
<dbReference type="EMBL" id="CAJMXA010000535">
    <property type="protein sequence ID" value="CAE6434614.1"/>
    <property type="molecule type" value="Genomic_DNA"/>
</dbReference>
<dbReference type="SUPFAM" id="SSF54211">
    <property type="entry name" value="Ribosomal protein S5 domain 2-like"/>
    <property type="match status" value="1"/>
</dbReference>
<feature type="region of interest" description="Disordered" evidence="1">
    <location>
        <begin position="1"/>
        <end position="140"/>
    </location>
</feature>
<dbReference type="Pfam" id="PF08543">
    <property type="entry name" value="Phos_pyr_kin"/>
    <property type="match status" value="2"/>
</dbReference>
<protein>
    <submittedName>
        <fullName evidence="5">Uncharacterized protein</fullName>
    </submittedName>
</protein>
<feature type="domain" description="Pyridoxamine kinase/Phosphomethylpyrimidine kinase" evidence="4">
    <location>
        <begin position="641"/>
        <end position="705"/>
    </location>
</feature>
<name>A0A8H2XWD6_9AGAM</name>
<evidence type="ECO:0000259" key="2">
    <source>
        <dbReference type="Pfam" id="PF01205"/>
    </source>
</evidence>
<dbReference type="SUPFAM" id="SSF48613">
    <property type="entry name" value="Heme oxygenase-like"/>
    <property type="match status" value="1"/>
</dbReference>
<evidence type="ECO:0000256" key="1">
    <source>
        <dbReference type="SAM" id="MobiDB-lite"/>
    </source>
</evidence>
<dbReference type="Pfam" id="PF03070">
    <property type="entry name" value="TENA_THI-4"/>
    <property type="match status" value="1"/>
</dbReference>
<dbReference type="InterPro" id="IPR027574">
    <property type="entry name" value="Thiaminase_II"/>
</dbReference>
<dbReference type="InterPro" id="IPR020568">
    <property type="entry name" value="Ribosomal_Su5_D2-typ_SF"/>
</dbReference>
<gene>
    <name evidence="5" type="ORF">RDB_LOCUS28459</name>
</gene>
<dbReference type="Proteomes" id="UP000663853">
    <property type="component" value="Unassembled WGS sequence"/>
</dbReference>
<dbReference type="NCBIfam" id="TIGR04306">
    <property type="entry name" value="salvage_TenA"/>
    <property type="match status" value="1"/>
</dbReference>
<dbReference type="NCBIfam" id="TIGR00097">
    <property type="entry name" value="HMP-P_kinase"/>
    <property type="match status" value="1"/>
</dbReference>
<dbReference type="GO" id="GO:0050334">
    <property type="term" value="F:thiaminase activity"/>
    <property type="evidence" value="ECO:0007669"/>
    <property type="project" value="InterPro"/>
</dbReference>
<dbReference type="InterPro" id="IPR013749">
    <property type="entry name" value="PM/HMP-P_kinase-1"/>
</dbReference>
<dbReference type="Gene3D" id="3.30.230.30">
    <property type="entry name" value="Impact, N-terminal domain"/>
    <property type="match status" value="1"/>
</dbReference>
<feature type="region of interest" description="Disordered" evidence="1">
    <location>
        <begin position="364"/>
        <end position="383"/>
    </location>
</feature>
<reference evidence="5" key="1">
    <citation type="submission" date="2021-01" db="EMBL/GenBank/DDBJ databases">
        <authorList>
            <person name="Kaushik A."/>
        </authorList>
    </citation>
    <scope>NUCLEOTIDE SEQUENCE</scope>
    <source>
        <strain evidence="5">AG6-10EEA</strain>
    </source>
</reference>
<dbReference type="InterPro" id="IPR029056">
    <property type="entry name" value="Ribokinase-like"/>
</dbReference>
<dbReference type="SUPFAM" id="SSF53613">
    <property type="entry name" value="Ribokinase-like"/>
    <property type="match status" value="1"/>
</dbReference>
<dbReference type="CDD" id="cd01169">
    <property type="entry name" value="HMPP_kinase"/>
    <property type="match status" value="1"/>
</dbReference>
<feature type="compositionally biased region" description="Polar residues" evidence="1">
    <location>
        <begin position="117"/>
        <end position="136"/>
    </location>
</feature>
<dbReference type="PANTHER" id="PTHR20858:SF17">
    <property type="entry name" value="HYDROXYMETHYLPYRIMIDINE_PHOSPHOMETHYLPYRIMIDINE KINASE THI20-RELATED"/>
    <property type="match status" value="1"/>
</dbReference>
<dbReference type="Gene3D" id="3.40.1190.20">
    <property type="match status" value="1"/>
</dbReference>
<evidence type="ECO:0000313" key="6">
    <source>
        <dbReference type="Proteomes" id="UP000663853"/>
    </source>
</evidence>
<evidence type="ECO:0000259" key="3">
    <source>
        <dbReference type="Pfam" id="PF03070"/>
    </source>
</evidence>
<dbReference type="Gene3D" id="1.20.910.10">
    <property type="entry name" value="Heme oxygenase-like"/>
    <property type="match status" value="1"/>
</dbReference>
<dbReference type="InterPro" id="IPR004399">
    <property type="entry name" value="HMP/HMP-P_kinase_dom"/>
</dbReference>
<dbReference type="Pfam" id="PF01205">
    <property type="entry name" value="Impact_N"/>
    <property type="match status" value="1"/>
</dbReference>
<dbReference type="CDD" id="cd19367">
    <property type="entry name" value="TenA_C_ScTHI20-like"/>
    <property type="match status" value="1"/>
</dbReference>
<dbReference type="GO" id="GO:0005829">
    <property type="term" value="C:cytosol"/>
    <property type="evidence" value="ECO:0007669"/>
    <property type="project" value="TreeGrafter"/>
</dbReference>
<feature type="compositionally biased region" description="Polar residues" evidence="1">
    <location>
        <begin position="11"/>
        <end position="20"/>
    </location>
</feature>
<dbReference type="PANTHER" id="PTHR20858">
    <property type="entry name" value="PHOSPHOMETHYLPYRIMIDINE KINASE"/>
    <property type="match status" value="1"/>
</dbReference>
<dbReference type="InterPro" id="IPR004305">
    <property type="entry name" value="Thiaminase-2/PQQC"/>
</dbReference>
<organism evidence="5 6">
    <name type="scientific">Rhizoctonia solani</name>
    <dbReference type="NCBI Taxonomy" id="456999"/>
    <lineage>
        <taxon>Eukaryota</taxon>
        <taxon>Fungi</taxon>
        <taxon>Dikarya</taxon>
        <taxon>Basidiomycota</taxon>
        <taxon>Agaricomycotina</taxon>
        <taxon>Agaricomycetes</taxon>
        <taxon>Cantharellales</taxon>
        <taxon>Ceratobasidiaceae</taxon>
        <taxon>Rhizoctonia</taxon>
    </lineage>
</organism>
<sequence length="941" mass="101358">MPKRRAASPAQPISAQTKSARWTEETGDVKSGAPQTPSANNDHGDRTPTRGTDVSNGGTNTNGHEETTRPRASSNLSAFAPEFVPRSASQSTSNSGTSTPKGNATPKLVQSELAFSGQPTSKPQSRQMSKDSQGSSPVKPVIRPVFKSEPLQIKDSTFQARLFSLESPAQTPKILAHMRRQYPDFQHHMSGWRYLVLKPGMTGLEGEDAFEVQQGWDDDGEKKGGKAIIDVIEKMGLCDVVVVVSRQFGGTLLGPARFNHIADCTRAVCTAMYEREKAAERASRVADLVAQLREWDTEVAELRLEIAALEPDKAKVETGADEKGKVPTISVSLKPPDYTSVLNPPDVEKAERLLQARQKTVQSLKTALEKKRPKPAESLSFTTMSVPQSGPFPILTIAGTDPSGGAGIQGQADLKTFAAHGCYGTSVVTALVAQNTQGVQAIHAPPPEFVAQQIQCVLDDIPPQAIKTGMLTDEPTLRAVLKTLKSFYEGGKTIPPLVVDPVMVSTSGHSLLESSANALIKEELVPLAAIITPNVPEAELLLGLEQGSVKSLGAMLSAAEEISKLGPRATLVKGGHCKLSTGDVLALAKTQNADALYVRWDAGCGPDQPAILRLDNAKALEEEVVVDVLHLQDPKADGVATATLFVRPRLETTSTHGTGCTLSAALACAFAQGLNPFDATVQATRYSHQAIATAPHIGKGHGPLNHTHSVVARIIPQPTPVNPYPFVSALINSCSGLWRDYVEHPFVTQIAAGTLPAECFVHYLKQDYIYLKHYARAHGLLAAKSSTFSGAGAAATIVLHIVRESQMHVDYCTKWGVTPEELEATPELPATAAYARYIMDVGYQGDDFMLIIAVASCLLGYAEVGKRLLAAGANTEGNPYKRWIEDYSGVEFQEATRRGIDLMEQRAAQDPPSARRFAQLQDVWERCVRLEIGFWDMGLKI</sequence>
<proteinExistence type="predicted"/>
<accession>A0A8H2XWD6</accession>
<dbReference type="InterPro" id="IPR036956">
    <property type="entry name" value="Impact_N_sf"/>
</dbReference>
<evidence type="ECO:0000313" key="5">
    <source>
        <dbReference type="EMBL" id="CAE6434614.1"/>
    </source>
</evidence>
<dbReference type="InterPro" id="IPR001498">
    <property type="entry name" value="Impact_N"/>
</dbReference>